<protein>
    <recommendedName>
        <fullName evidence="3">Secreted protein</fullName>
    </recommendedName>
</protein>
<accession>A0A6J4LSF3</accession>
<evidence type="ECO:0000256" key="1">
    <source>
        <dbReference type="SAM" id="MobiDB-lite"/>
    </source>
</evidence>
<dbReference type="AlphaFoldDB" id="A0A6J4LSF3"/>
<evidence type="ECO:0000313" key="2">
    <source>
        <dbReference type="EMBL" id="CAA9340159.1"/>
    </source>
</evidence>
<dbReference type="EMBL" id="CADCTS010000504">
    <property type="protein sequence ID" value="CAA9340159.1"/>
    <property type="molecule type" value="Genomic_DNA"/>
</dbReference>
<name>A0A6J4LSF3_9ACTN</name>
<organism evidence="2">
    <name type="scientific">uncultured Friedmanniella sp</name>
    <dbReference type="NCBI Taxonomy" id="335381"/>
    <lineage>
        <taxon>Bacteria</taxon>
        <taxon>Bacillati</taxon>
        <taxon>Actinomycetota</taxon>
        <taxon>Actinomycetes</taxon>
        <taxon>Propionibacteriales</taxon>
        <taxon>Nocardioidaceae</taxon>
        <taxon>Friedmanniella</taxon>
        <taxon>environmental samples</taxon>
    </lineage>
</organism>
<evidence type="ECO:0008006" key="3">
    <source>
        <dbReference type="Google" id="ProtNLM"/>
    </source>
</evidence>
<reference evidence="2" key="1">
    <citation type="submission" date="2020-02" db="EMBL/GenBank/DDBJ databases">
        <authorList>
            <person name="Meier V. D."/>
        </authorList>
    </citation>
    <scope>NUCLEOTIDE SEQUENCE</scope>
    <source>
        <strain evidence="2">AVDCRST_MAG48</strain>
    </source>
</reference>
<proteinExistence type="predicted"/>
<gene>
    <name evidence="2" type="ORF">AVDCRST_MAG48-3590</name>
</gene>
<feature type="region of interest" description="Disordered" evidence="1">
    <location>
        <begin position="64"/>
        <end position="86"/>
    </location>
</feature>
<sequence length="86" mass="9211">MIGRLVWFGLGAGVAVWGYGKVRASLRQASPEALGQRLAASAGELGESARDFVDRARAAMAEREAELKEALEGRPRSDRLGLPESD</sequence>